<dbReference type="GO" id="GO:0016787">
    <property type="term" value="F:hydrolase activity"/>
    <property type="evidence" value="ECO:0007669"/>
    <property type="project" value="UniProtKB-KW"/>
</dbReference>
<proteinExistence type="predicted"/>
<protein>
    <submittedName>
        <fullName evidence="1">Ubiquitin carboxyl-terminal hydrolase</fullName>
    </submittedName>
</protein>
<accession>A0A1D6F3S7</accession>
<gene>
    <name evidence="1" type="ORF">ZEAMMB73_Zm00001d007096</name>
</gene>
<dbReference type="EMBL" id="CM007648">
    <property type="protein sequence ID" value="ONM25981.1"/>
    <property type="molecule type" value="Genomic_DNA"/>
</dbReference>
<dbReference type="AlphaFoldDB" id="A0A1D6F3S7"/>
<evidence type="ECO:0000313" key="1">
    <source>
        <dbReference type="EMBL" id="ONM25981.1"/>
    </source>
</evidence>
<feature type="non-terminal residue" evidence="1">
    <location>
        <position position="16"/>
    </location>
</feature>
<reference evidence="1" key="1">
    <citation type="submission" date="2015-12" db="EMBL/GenBank/DDBJ databases">
        <title>Update maize B73 reference genome by single molecule sequencing technologies.</title>
        <authorList>
            <consortium name="Maize Genome Sequencing Project"/>
            <person name="Ware D."/>
        </authorList>
    </citation>
    <scope>NUCLEOTIDE SEQUENCE [LARGE SCALE GENOMIC DNA]</scope>
    <source>
        <tissue evidence="1">Seedling</tissue>
    </source>
</reference>
<organism evidence="1">
    <name type="scientific">Zea mays</name>
    <name type="common">Maize</name>
    <dbReference type="NCBI Taxonomy" id="4577"/>
    <lineage>
        <taxon>Eukaryota</taxon>
        <taxon>Viridiplantae</taxon>
        <taxon>Streptophyta</taxon>
        <taxon>Embryophyta</taxon>
        <taxon>Tracheophyta</taxon>
        <taxon>Spermatophyta</taxon>
        <taxon>Magnoliopsida</taxon>
        <taxon>Liliopsida</taxon>
        <taxon>Poales</taxon>
        <taxon>Poaceae</taxon>
        <taxon>PACMAD clade</taxon>
        <taxon>Panicoideae</taxon>
        <taxon>Andropogonodae</taxon>
        <taxon>Andropogoneae</taxon>
        <taxon>Tripsacinae</taxon>
        <taxon>Zea</taxon>
    </lineage>
</organism>
<sequence>MDVRRTFYIYVEQIIW</sequence>
<keyword evidence="1" id="KW-0378">Hydrolase</keyword>
<name>A0A1D6F3S7_MAIZE</name>